<evidence type="ECO:0000313" key="3">
    <source>
        <dbReference type="Proteomes" id="UP000191285"/>
    </source>
</evidence>
<protein>
    <submittedName>
        <fullName evidence="2">Uncharacterized protein</fullName>
    </submittedName>
</protein>
<dbReference type="OrthoDB" id="4365520at2759"/>
<feature type="region of interest" description="Disordered" evidence="1">
    <location>
        <begin position="169"/>
        <end position="195"/>
    </location>
</feature>
<dbReference type="Proteomes" id="UP000191285">
    <property type="component" value="Unassembled WGS sequence"/>
</dbReference>
<proteinExistence type="predicted"/>
<name>A0A1V6SLH1_9EURO</name>
<dbReference type="AlphaFoldDB" id="A0A1V6SLH1"/>
<sequence length="315" mass="35256">MLDEIVPRETPLSDIVLPRTSKRSHSSDSEDEPSPKRHASKTIRHNSKDEVETPFSLLSYPFSDKFFDDMANTIAQTFPIPTFADTHNCKKRDVMHALQAVVEEPLRNPQSWHEGMSVSEHAQILIADWRSPTKYTKPPSNEETSSSLLDALGSQQSPILIADDEYDPYSPVLAEESPPRIESASSRPYDPLDEDYGPARRQLFKEGEVIEDGSVSSIRSVHSESGWVPINSSALGSEHRPVKTKKTPALDESSDESTLRESISPTKQKSIQLQEKTLVTRVHCRKTASGSWIPAHEWIEGYHQPANEPDNMSGD</sequence>
<dbReference type="EMBL" id="MLKD01000032">
    <property type="protein sequence ID" value="OQE14897.1"/>
    <property type="molecule type" value="Genomic_DNA"/>
</dbReference>
<keyword evidence="3" id="KW-1185">Reference proteome</keyword>
<evidence type="ECO:0000256" key="1">
    <source>
        <dbReference type="SAM" id="MobiDB-lite"/>
    </source>
</evidence>
<gene>
    <name evidence="2" type="ORF">PENSTE_c032G07209</name>
</gene>
<feature type="region of interest" description="Disordered" evidence="1">
    <location>
        <begin position="1"/>
        <end position="48"/>
    </location>
</feature>
<evidence type="ECO:0000313" key="2">
    <source>
        <dbReference type="EMBL" id="OQE14897.1"/>
    </source>
</evidence>
<reference evidence="3" key="1">
    <citation type="journal article" date="2017" name="Nat. Microbiol.">
        <title>Global analysis of biosynthetic gene clusters reveals vast potential of secondary metabolite production in Penicillium species.</title>
        <authorList>
            <person name="Nielsen J.C."/>
            <person name="Grijseels S."/>
            <person name="Prigent S."/>
            <person name="Ji B."/>
            <person name="Dainat J."/>
            <person name="Nielsen K.F."/>
            <person name="Frisvad J.C."/>
            <person name="Workman M."/>
            <person name="Nielsen J."/>
        </authorList>
    </citation>
    <scope>NUCLEOTIDE SEQUENCE [LARGE SCALE GENOMIC DNA]</scope>
    <source>
        <strain evidence="3">IBT 24891</strain>
    </source>
</reference>
<comment type="caution">
    <text evidence="2">The sequence shown here is derived from an EMBL/GenBank/DDBJ whole genome shotgun (WGS) entry which is preliminary data.</text>
</comment>
<accession>A0A1V6SLH1</accession>
<feature type="compositionally biased region" description="Basic residues" evidence="1">
    <location>
        <begin position="36"/>
        <end position="45"/>
    </location>
</feature>
<feature type="region of interest" description="Disordered" evidence="1">
    <location>
        <begin position="232"/>
        <end position="269"/>
    </location>
</feature>
<organism evidence="2 3">
    <name type="scientific">Penicillium steckii</name>
    <dbReference type="NCBI Taxonomy" id="303698"/>
    <lineage>
        <taxon>Eukaryota</taxon>
        <taxon>Fungi</taxon>
        <taxon>Dikarya</taxon>
        <taxon>Ascomycota</taxon>
        <taxon>Pezizomycotina</taxon>
        <taxon>Eurotiomycetes</taxon>
        <taxon>Eurotiomycetidae</taxon>
        <taxon>Eurotiales</taxon>
        <taxon>Aspergillaceae</taxon>
        <taxon>Penicillium</taxon>
    </lineage>
</organism>
<feature type="compositionally biased region" description="Polar residues" evidence="1">
    <location>
        <begin position="260"/>
        <end position="269"/>
    </location>
</feature>